<name>A0A964T6S6_9HYPH</name>
<keyword evidence="4 7" id="KW-0812">Transmembrane</keyword>
<evidence type="ECO:0000256" key="5">
    <source>
        <dbReference type="ARBA" id="ARBA00022989"/>
    </source>
</evidence>
<proteinExistence type="inferred from homology"/>
<dbReference type="InterPro" id="IPR000515">
    <property type="entry name" value="MetI-like"/>
</dbReference>
<evidence type="ECO:0000259" key="8">
    <source>
        <dbReference type="PROSITE" id="PS50928"/>
    </source>
</evidence>
<dbReference type="GO" id="GO:0055085">
    <property type="term" value="P:transmembrane transport"/>
    <property type="evidence" value="ECO:0007669"/>
    <property type="project" value="InterPro"/>
</dbReference>
<evidence type="ECO:0000256" key="2">
    <source>
        <dbReference type="ARBA" id="ARBA00022448"/>
    </source>
</evidence>
<keyword evidence="3" id="KW-1003">Cell membrane</keyword>
<keyword evidence="6 7" id="KW-0472">Membrane</keyword>
<reference evidence="9" key="1">
    <citation type="submission" date="2019-03" db="EMBL/GenBank/DDBJ databases">
        <title>Afifella sp. nov., isolated from activated sludge.</title>
        <authorList>
            <person name="Li Q."/>
            <person name="Liu Y."/>
        </authorList>
    </citation>
    <scope>NUCLEOTIDE SEQUENCE</scope>
    <source>
        <strain evidence="9">L72</strain>
    </source>
</reference>
<evidence type="ECO:0000313" key="10">
    <source>
        <dbReference type="Proteomes" id="UP000773614"/>
    </source>
</evidence>
<dbReference type="SUPFAM" id="SSF161098">
    <property type="entry name" value="MetI-like"/>
    <property type="match status" value="1"/>
</dbReference>
<feature type="transmembrane region" description="Helical" evidence="7">
    <location>
        <begin position="202"/>
        <end position="223"/>
    </location>
</feature>
<dbReference type="InterPro" id="IPR035906">
    <property type="entry name" value="MetI-like_sf"/>
</dbReference>
<comment type="caution">
    <text evidence="9">The sequence shown here is derived from an EMBL/GenBank/DDBJ whole genome shotgun (WGS) entry which is preliminary data.</text>
</comment>
<gene>
    <name evidence="9" type="ORF">E4O86_12080</name>
</gene>
<feature type="transmembrane region" description="Helical" evidence="7">
    <location>
        <begin position="243"/>
        <end position="264"/>
    </location>
</feature>
<evidence type="ECO:0000256" key="7">
    <source>
        <dbReference type="RuleBase" id="RU363032"/>
    </source>
</evidence>
<keyword evidence="10" id="KW-1185">Reference proteome</keyword>
<evidence type="ECO:0000256" key="6">
    <source>
        <dbReference type="ARBA" id="ARBA00023136"/>
    </source>
</evidence>
<accession>A0A964T6S6</accession>
<dbReference type="Proteomes" id="UP000773614">
    <property type="component" value="Unassembled WGS sequence"/>
</dbReference>
<feature type="domain" description="ABC transmembrane type-1" evidence="8">
    <location>
        <begin position="77"/>
        <end position="261"/>
    </location>
</feature>
<keyword evidence="2 7" id="KW-0813">Transport</keyword>
<comment type="subcellular location">
    <subcellularLocation>
        <location evidence="1 7">Cell membrane</location>
        <topology evidence="1 7">Multi-pass membrane protein</topology>
    </subcellularLocation>
</comment>
<feature type="transmembrane region" description="Helical" evidence="7">
    <location>
        <begin position="147"/>
        <end position="166"/>
    </location>
</feature>
<dbReference type="Pfam" id="PF00528">
    <property type="entry name" value="BPD_transp_1"/>
    <property type="match status" value="1"/>
</dbReference>
<feature type="transmembrane region" description="Helical" evidence="7">
    <location>
        <begin position="33"/>
        <end position="60"/>
    </location>
</feature>
<dbReference type="Gene3D" id="1.10.3720.10">
    <property type="entry name" value="MetI-like"/>
    <property type="match status" value="1"/>
</dbReference>
<evidence type="ECO:0000313" key="9">
    <source>
        <dbReference type="EMBL" id="MYZ48447.1"/>
    </source>
</evidence>
<sequence>MRVPSPAPARARRRQAAVRAAGKTHRGPVRQAVAIAGFIALLVVLWQSVIWVFGVPGYLLPTPGEVGAALVGQRDTFLQHAAVTMTEVVLGLGAGALLGLALAVVMDQSPVLNKALYVPILATQTTPIVAITPILIIWFGVGLAPKLMIIAIFSFFPVLVNTLAGLQATGRQMLLLLDSVAASPWQVYRYVRIPMALPHVFAGLRLAAAASVVGAIVVEWVSSTAGLGYLLILYQSRLNVSKAFATLVVLLVLGLLVFAFFAWIERRFSWQKRLGMD</sequence>
<dbReference type="CDD" id="cd06261">
    <property type="entry name" value="TM_PBP2"/>
    <property type="match status" value="1"/>
</dbReference>
<evidence type="ECO:0000256" key="4">
    <source>
        <dbReference type="ARBA" id="ARBA00022692"/>
    </source>
</evidence>
<feature type="transmembrane region" description="Helical" evidence="7">
    <location>
        <begin position="80"/>
        <end position="104"/>
    </location>
</feature>
<evidence type="ECO:0000256" key="3">
    <source>
        <dbReference type="ARBA" id="ARBA00022475"/>
    </source>
</evidence>
<dbReference type="EMBL" id="SPKJ01000038">
    <property type="protein sequence ID" value="MYZ48447.1"/>
    <property type="molecule type" value="Genomic_DNA"/>
</dbReference>
<protein>
    <submittedName>
        <fullName evidence="9">ABC transporter permease</fullName>
    </submittedName>
</protein>
<organism evidence="9 10">
    <name type="scientific">Propylenella binzhouense</name>
    <dbReference type="NCBI Taxonomy" id="2555902"/>
    <lineage>
        <taxon>Bacteria</taxon>
        <taxon>Pseudomonadati</taxon>
        <taxon>Pseudomonadota</taxon>
        <taxon>Alphaproteobacteria</taxon>
        <taxon>Hyphomicrobiales</taxon>
        <taxon>Propylenellaceae</taxon>
        <taxon>Propylenella</taxon>
    </lineage>
</organism>
<feature type="transmembrane region" description="Helical" evidence="7">
    <location>
        <begin position="116"/>
        <end position="141"/>
    </location>
</feature>
<dbReference type="GO" id="GO:0005886">
    <property type="term" value="C:plasma membrane"/>
    <property type="evidence" value="ECO:0007669"/>
    <property type="project" value="UniProtKB-SubCell"/>
</dbReference>
<keyword evidence="5 7" id="KW-1133">Transmembrane helix</keyword>
<evidence type="ECO:0000256" key="1">
    <source>
        <dbReference type="ARBA" id="ARBA00004651"/>
    </source>
</evidence>
<dbReference type="AlphaFoldDB" id="A0A964T6S6"/>
<comment type="similarity">
    <text evidence="7">Belongs to the binding-protein-dependent transport system permease family.</text>
</comment>
<dbReference type="PANTHER" id="PTHR30151:SF20">
    <property type="entry name" value="ABC TRANSPORTER PERMEASE PROTEIN HI_0355-RELATED"/>
    <property type="match status" value="1"/>
</dbReference>
<dbReference type="PANTHER" id="PTHR30151">
    <property type="entry name" value="ALKANE SULFONATE ABC TRANSPORTER-RELATED, MEMBRANE SUBUNIT"/>
    <property type="match status" value="1"/>
</dbReference>
<dbReference type="PROSITE" id="PS50928">
    <property type="entry name" value="ABC_TM1"/>
    <property type="match status" value="1"/>
</dbReference>